<evidence type="ECO:0000256" key="1">
    <source>
        <dbReference type="ARBA" id="ARBA00006432"/>
    </source>
</evidence>
<feature type="domain" description="AMP-binding enzyme C-terminal" evidence="2">
    <location>
        <begin position="16"/>
        <end position="91"/>
    </location>
</feature>
<dbReference type="Gene3D" id="3.30.300.30">
    <property type="match status" value="1"/>
</dbReference>
<accession>A0A6J6UD42</accession>
<dbReference type="EMBL" id="CAEZYW010000291">
    <property type="protein sequence ID" value="CAB4756429.1"/>
    <property type="molecule type" value="Genomic_DNA"/>
</dbReference>
<sequence>MVRCSSGPSPNVIPKEVEEVLDSLDGVLESAVVGRPDSDFGEVVVAVVVGEPGVTVDPEVLRLKARERLAGFKVPKQVLIVDELPRNALGKVEKARIRGDLAGLDADPNGLARMA</sequence>
<protein>
    <submittedName>
        <fullName evidence="3">Unannotated protein</fullName>
    </submittedName>
</protein>
<dbReference type="Pfam" id="PF13193">
    <property type="entry name" value="AMP-binding_C"/>
    <property type="match status" value="1"/>
</dbReference>
<organism evidence="3">
    <name type="scientific">freshwater metagenome</name>
    <dbReference type="NCBI Taxonomy" id="449393"/>
    <lineage>
        <taxon>unclassified sequences</taxon>
        <taxon>metagenomes</taxon>
        <taxon>ecological metagenomes</taxon>
    </lineage>
</organism>
<comment type="similarity">
    <text evidence="1">Belongs to the ATP-dependent AMP-binding enzyme family.</text>
</comment>
<dbReference type="AlphaFoldDB" id="A0A6J6UD42"/>
<dbReference type="GO" id="GO:0031956">
    <property type="term" value="F:medium-chain fatty acid-CoA ligase activity"/>
    <property type="evidence" value="ECO:0007669"/>
    <property type="project" value="TreeGrafter"/>
</dbReference>
<dbReference type="PANTHER" id="PTHR43201">
    <property type="entry name" value="ACYL-COA SYNTHETASE"/>
    <property type="match status" value="1"/>
</dbReference>
<dbReference type="InterPro" id="IPR025110">
    <property type="entry name" value="AMP-bd_C"/>
</dbReference>
<dbReference type="GO" id="GO:0006631">
    <property type="term" value="P:fatty acid metabolic process"/>
    <property type="evidence" value="ECO:0007669"/>
    <property type="project" value="TreeGrafter"/>
</dbReference>
<dbReference type="SUPFAM" id="SSF56801">
    <property type="entry name" value="Acetyl-CoA synthetase-like"/>
    <property type="match status" value="1"/>
</dbReference>
<reference evidence="3" key="1">
    <citation type="submission" date="2020-05" db="EMBL/GenBank/DDBJ databases">
        <authorList>
            <person name="Chiriac C."/>
            <person name="Salcher M."/>
            <person name="Ghai R."/>
            <person name="Kavagutti S V."/>
        </authorList>
    </citation>
    <scope>NUCLEOTIDE SEQUENCE</scope>
</reference>
<evidence type="ECO:0000259" key="2">
    <source>
        <dbReference type="Pfam" id="PF13193"/>
    </source>
</evidence>
<evidence type="ECO:0000313" key="3">
    <source>
        <dbReference type="EMBL" id="CAB4756429.1"/>
    </source>
</evidence>
<dbReference type="InterPro" id="IPR045851">
    <property type="entry name" value="AMP-bd_C_sf"/>
</dbReference>
<proteinExistence type="inferred from homology"/>
<gene>
    <name evidence="3" type="ORF">UFOPK2786_01584</name>
</gene>
<name>A0A6J6UD42_9ZZZZ</name>
<dbReference type="PANTHER" id="PTHR43201:SF8">
    <property type="entry name" value="ACYL-COA SYNTHETASE FAMILY MEMBER 3"/>
    <property type="match status" value="1"/>
</dbReference>